<keyword evidence="2" id="KW-1185">Reference proteome</keyword>
<reference evidence="1 2" key="1">
    <citation type="submission" date="2018-01" db="EMBL/GenBank/DDBJ databases">
        <authorList>
            <person name="Fu G.-Y."/>
        </authorList>
    </citation>
    <scope>NUCLEOTIDE SEQUENCE [LARGE SCALE GENOMIC DNA]</scope>
    <source>
        <strain evidence="1 2">SY39</strain>
    </source>
</reference>
<proteinExistence type="predicted"/>
<dbReference type="InterPro" id="IPR029465">
    <property type="entry name" value="ATPgrasp_TupA"/>
</dbReference>
<evidence type="ECO:0008006" key="3">
    <source>
        <dbReference type="Google" id="ProtNLM"/>
    </source>
</evidence>
<name>A0A2I6S8Y3_9RHOO</name>
<gene>
    <name evidence="1" type="ORF">C0099_12690</name>
</gene>
<sequence>MNRTFESLASTLFRYAKLLKQKAEQKGKMATIRIVILKPLCWGILRCSPKTRVFDHAYHFTCFLKNHGRLPRESRMYNDMLYRILTTHEIRNPLRTFISDKEHLKQYVKATLGDSFNVRTFAVLKSPEEVDNYTFLNACVAKPTHGCGQVLIIEEPFNHFIDRKLIKSWFHFNIYDNCRQENYKNLLPKIMIEELLPLSHGMDEYKVFCIHGQPRAIIHSRGFKETTKVRFYDRQWNTLDIKLLPSNDPLPPSPAPNNLEAMIDAASILSAPFDFIRVDLYSDGERCLVSELTNCSAGASRRFASGHEEVLSRLLFKTDK</sequence>
<accession>A0A2I6S8Y3</accession>
<dbReference type="Proteomes" id="UP000242205">
    <property type="component" value="Chromosome"/>
</dbReference>
<dbReference type="OrthoDB" id="9791827at2"/>
<protein>
    <recommendedName>
        <fullName evidence="3">ATP-grasp domain-containing protein</fullName>
    </recommendedName>
</protein>
<dbReference type="KEGG" id="atw:C0099_12690"/>
<organism evidence="1 2">
    <name type="scientific">Pseudazoarcus pumilus</name>
    <dbReference type="NCBI Taxonomy" id="2067960"/>
    <lineage>
        <taxon>Bacteria</taxon>
        <taxon>Pseudomonadati</taxon>
        <taxon>Pseudomonadota</taxon>
        <taxon>Betaproteobacteria</taxon>
        <taxon>Rhodocyclales</taxon>
        <taxon>Zoogloeaceae</taxon>
        <taxon>Pseudazoarcus</taxon>
    </lineage>
</organism>
<dbReference type="Pfam" id="PF14305">
    <property type="entry name" value="ATPgrasp_TupA"/>
    <property type="match status" value="1"/>
</dbReference>
<dbReference type="AlphaFoldDB" id="A0A2I6S8Y3"/>
<evidence type="ECO:0000313" key="1">
    <source>
        <dbReference type="EMBL" id="AUN95713.1"/>
    </source>
</evidence>
<evidence type="ECO:0000313" key="2">
    <source>
        <dbReference type="Proteomes" id="UP000242205"/>
    </source>
</evidence>
<dbReference type="EMBL" id="CP025682">
    <property type="protein sequence ID" value="AUN95713.1"/>
    <property type="molecule type" value="Genomic_DNA"/>
</dbReference>